<sequence>MDREKYIKAKEAIEKTLTSLESILNEDSPTGLNTGVSYENLDDLIAELDRLTKVLESYS</sequence>
<evidence type="ECO:0000313" key="2">
    <source>
        <dbReference type="Proteomes" id="UP000184526"/>
    </source>
</evidence>
<name>A0A1M5YB37_9CLOT</name>
<protein>
    <submittedName>
        <fullName evidence="1">Uncharacterized protein</fullName>
    </submittedName>
</protein>
<keyword evidence="2" id="KW-1185">Reference proteome</keyword>
<dbReference type="RefSeq" id="WP_072832586.1">
    <property type="nucleotide sequence ID" value="NZ_FQXP01000012.1"/>
</dbReference>
<reference evidence="1 2" key="1">
    <citation type="submission" date="2016-11" db="EMBL/GenBank/DDBJ databases">
        <authorList>
            <person name="Jaros S."/>
            <person name="Januszkiewicz K."/>
            <person name="Wedrychowicz H."/>
        </authorList>
    </citation>
    <scope>NUCLEOTIDE SEQUENCE [LARGE SCALE GENOMIC DNA]</scope>
    <source>
        <strain evidence="1 2">DSM 3089</strain>
    </source>
</reference>
<proteinExistence type="predicted"/>
<evidence type="ECO:0000313" key="1">
    <source>
        <dbReference type="EMBL" id="SHI08713.1"/>
    </source>
</evidence>
<gene>
    <name evidence="1" type="ORF">SAMN02745196_02761</name>
</gene>
<dbReference type="EMBL" id="FQXP01000012">
    <property type="protein sequence ID" value="SHI08713.1"/>
    <property type="molecule type" value="Genomic_DNA"/>
</dbReference>
<dbReference type="AlphaFoldDB" id="A0A1M5YB37"/>
<dbReference type="Proteomes" id="UP000184526">
    <property type="component" value="Unassembled WGS sequence"/>
</dbReference>
<organism evidence="1 2">
    <name type="scientific">Clostridium collagenovorans DSM 3089</name>
    <dbReference type="NCBI Taxonomy" id="1121306"/>
    <lineage>
        <taxon>Bacteria</taxon>
        <taxon>Bacillati</taxon>
        <taxon>Bacillota</taxon>
        <taxon>Clostridia</taxon>
        <taxon>Eubacteriales</taxon>
        <taxon>Clostridiaceae</taxon>
        <taxon>Clostridium</taxon>
    </lineage>
</organism>
<accession>A0A1M5YB37</accession>